<organism evidence="4 5">
    <name type="scientific">Lepeophtheirus salmonis</name>
    <name type="common">Salmon louse</name>
    <name type="synonym">Caligus salmonis</name>
    <dbReference type="NCBI Taxonomy" id="72036"/>
    <lineage>
        <taxon>Eukaryota</taxon>
        <taxon>Metazoa</taxon>
        <taxon>Ecdysozoa</taxon>
        <taxon>Arthropoda</taxon>
        <taxon>Crustacea</taxon>
        <taxon>Multicrustacea</taxon>
        <taxon>Hexanauplia</taxon>
        <taxon>Copepoda</taxon>
        <taxon>Siphonostomatoida</taxon>
        <taxon>Caligidae</taxon>
        <taxon>Lepeophtheirus</taxon>
    </lineage>
</organism>
<reference evidence="4" key="1">
    <citation type="submission" date="2021-02" db="EMBL/GenBank/DDBJ databases">
        <authorList>
            <person name="Bekaert M."/>
        </authorList>
    </citation>
    <scope>NUCLEOTIDE SEQUENCE</scope>
    <source>
        <strain evidence="4">IoA-00</strain>
    </source>
</reference>
<dbReference type="GO" id="GO:0005634">
    <property type="term" value="C:nucleus"/>
    <property type="evidence" value="ECO:0007669"/>
    <property type="project" value="InterPro"/>
</dbReference>
<feature type="region of interest" description="Disordered" evidence="3">
    <location>
        <begin position="1"/>
        <end position="29"/>
    </location>
</feature>
<dbReference type="InterPro" id="IPR046859">
    <property type="entry name" value="RGPA/RALGAPB_N"/>
</dbReference>
<feature type="compositionally biased region" description="Low complexity" evidence="3">
    <location>
        <begin position="567"/>
        <end position="579"/>
    </location>
</feature>
<feature type="compositionally biased region" description="Low complexity" evidence="3">
    <location>
        <begin position="1105"/>
        <end position="1114"/>
    </location>
</feature>
<dbReference type="Pfam" id="PF02145">
    <property type="entry name" value="Rap_GAP"/>
    <property type="match status" value="1"/>
</dbReference>
<dbReference type="Proteomes" id="UP000675881">
    <property type="component" value="Chromosome 14"/>
</dbReference>
<sequence>MFSKKVGGSKKWEEVRKSGQKVLDPKRDTPTRTKHLKLFLDHSESREIAVFLESHNSEVFFVLYDAFILAETNLRTKGPHKAQREELEAVLFLLENILVYLPELLGRKWQYHAITRLIPLADAAGEPLHALFATLVPGFPSPYPGMGLTALAALTPDTQEGPITPGEIAPLIPPQSGERGRSPDTDITRIFLDVLLELIVSQISLIEWKENNLYRPSLELPEVRKFTTALVDTVVIKWVAQYTHQTRNNQANTLTSNVGLYETGLEGSPGLSNFSGSGASFERTLDQQSSSFEESNLVISVYKDWIQMNVPELPPFLLEPIHPDRDDYKKALLNGESDSTDGSREPTCVRAGLQNVLQIFVTNAANVFLLEVSAEDPIFLDEQVEMCKRVLNIYRYMVMNVKMEARTWEQLLFILLQITQLTLPETPPRKRDDFLGGRLAQAIFQTLIVTWIKANLYVVVSTEFMGSVFRGSEFTDSMGGNYFVNDLNDLPLDRLSERAAKKKRGKQGGNHEMKYSHELKLSSTSTPQIPLASSSNLHPYYSENENYVSLSSSSNRILPGSRKRIDSSSSYNNSLGSSNATTRTNDHSNNMKSKTSGRRKRMYRSMSEGNIVRSDYNNIDDEIDGITKTFSSYFSKRRSKSVDFGIIRTSEPWGSRSSSPAPSSSINDSPMQFDPETMSDGGLSDLIGHHGSNSGGDNEPRSVMSGGSVKGWLPDVAVVLWRRMLGALGNINQIADTVIHAQIYKYLIELYEVIVKIRNNQGVTLDNMSTPPCPEYVPPRGRIYALRLLCLMTIRPHDNPLPKTHLIQFYKLLHQGLTQNKMDIMNILIKFTGPRFFSLMLPGYTAYILDYLYATNHIISTSELKGVPRTEATSIVGSLLAFPPIVRDIPVLLPNSNELSLISSADIKDQIVGILLKSGRKEPAGLRCISLSSLGIFVYTELIHKSFHPKIKEAIQVLLTALRFNNKSVAQIASDMLLLLTDHVQTPKKDSEDEKRLLMSLLFCLGEWTMKIPQQMLSQTQEDGQSLAYLVFNALQSAALSGCVSITPSPVGPTENNTRREGKNFEAFPQVFNDRSGTISSGMLGDFDPNIHVDNTKEGYTSTNSSPQKSVSQPKSEHHLSRNNLEPLPLFSQNLSIMDSKCPVRLASNAIIAHLLNHVYHFPMGTGAANLSCLISEHDDVPGYVGDELSMEAFTSPNIQLFVLNDSTLVSLIELPVVMDDDPAFPGIQTGNSQVRIILRDLSGKFSWDSSILYGPPDGLNKSMEDITSHPEFWSSCDSSFFLNKKRPCQPLRQRRASILPIYSNTADDMDNLDDLLSYLTYTSPEVMEEIGKPINTVSQSHFFDCVVEKDIISTVLNQRTSERDYTSNYGKNLLRPVSPPDPIGGEPKFQFCRSIFNQMGWSSWEKRPHIHLMKKTERLIRELKNLDNIRGRETHKIAIIYVAAGQEDKHSILDNSSGSQAYEEFISGLAWEVELESHTGFMAGLKKNKSTGETSPYYATSFIEVMFHVATRMPSCTEESLLQKTRHLGNDEIHIVWSEHYRDYRRGILPTEFCDTSHYEERAKALEDIIKNHKESTTYEEFITKVYSPQTLQNLFQPNNPVRSSLTLQELRPRSKTEIQINRYSSVSETDPLYQNGTSPKNMKKMSFKNVTGKVKTSVIKEENDDIFHYAKKK</sequence>
<accession>A0A7R8CJP0</accession>
<evidence type="ECO:0000313" key="4">
    <source>
        <dbReference type="EMBL" id="CAF2840397.1"/>
    </source>
</evidence>
<feature type="region of interest" description="Disordered" evidence="3">
    <location>
        <begin position="552"/>
        <end position="609"/>
    </location>
</feature>
<feature type="compositionally biased region" description="Polar residues" evidence="3">
    <location>
        <begin position="580"/>
        <end position="594"/>
    </location>
</feature>
<feature type="region of interest" description="Disordered" evidence="3">
    <location>
        <begin position="1087"/>
        <end position="1121"/>
    </location>
</feature>
<dbReference type="InterPro" id="IPR000331">
    <property type="entry name" value="Rap/Ran_GAP_dom"/>
</dbReference>
<keyword evidence="2" id="KW-0597">Phosphoprotein</keyword>
<dbReference type="InterPro" id="IPR035974">
    <property type="entry name" value="Rap/Ran-GAP_sf"/>
</dbReference>
<dbReference type="GO" id="GO:0051056">
    <property type="term" value="P:regulation of small GTPase mediated signal transduction"/>
    <property type="evidence" value="ECO:0007669"/>
    <property type="project" value="InterPro"/>
</dbReference>
<gene>
    <name evidence="4" type="ORF">LSAA_5651</name>
</gene>
<proteinExistence type="predicted"/>
<dbReference type="EMBL" id="HG994593">
    <property type="protein sequence ID" value="CAF2840397.1"/>
    <property type="molecule type" value="Genomic_DNA"/>
</dbReference>
<keyword evidence="1" id="KW-0343">GTPase activation</keyword>
<dbReference type="PANTHER" id="PTHR10063">
    <property type="entry name" value="TUBERIN"/>
    <property type="match status" value="1"/>
</dbReference>
<feature type="compositionally biased region" description="Basic and acidic residues" evidence="3">
    <location>
        <begin position="10"/>
        <end position="29"/>
    </location>
</feature>
<dbReference type="OrthoDB" id="19311at2759"/>
<dbReference type="PROSITE" id="PS50085">
    <property type="entry name" value="RAPGAP"/>
    <property type="match status" value="1"/>
</dbReference>
<feature type="compositionally biased region" description="Low complexity" evidence="3">
    <location>
        <begin position="652"/>
        <end position="670"/>
    </location>
</feature>
<dbReference type="PANTHER" id="PTHR10063:SF11">
    <property type="entry name" value="RHO GTPASE-ACTIVATING PROTEIN CG5521-RELATED"/>
    <property type="match status" value="1"/>
</dbReference>
<dbReference type="GO" id="GO:0005096">
    <property type="term" value="F:GTPase activator activity"/>
    <property type="evidence" value="ECO:0007669"/>
    <property type="project" value="UniProtKB-KW"/>
</dbReference>
<evidence type="ECO:0000313" key="5">
    <source>
        <dbReference type="Proteomes" id="UP000675881"/>
    </source>
</evidence>
<protein>
    <submittedName>
        <fullName evidence="4">Ral GTPase-activating protein subunit alpha-1</fullName>
    </submittedName>
</protein>
<evidence type="ECO:0000256" key="1">
    <source>
        <dbReference type="ARBA" id="ARBA00022468"/>
    </source>
</evidence>
<evidence type="ECO:0000256" key="2">
    <source>
        <dbReference type="ARBA" id="ARBA00022553"/>
    </source>
</evidence>
<dbReference type="FunFam" id="3.40.50.11210:FF:000001">
    <property type="entry name" value="Ral GTPase-activating protein subunit alpha-1 isoform 1"/>
    <property type="match status" value="1"/>
</dbReference>
<dbReference type="Pfam" id="PF20412">
    <property type="entry name" value="RALGAPB_N"/>
    <property type="match status" value="1"/>
</dbReference>
<evidence type="ECO:0000256" key="3">
    <source>
        <dbReference type="SAM" id="MobiDB-lite"/>
    </source>
</evidence>
<name>A0A7R8CJP0_LEPSM</name>
<keyword evidence="5" id="KW-1185">Reference proteome</keyword>
<dbReference type="GO" id="GO:0005737">
    <property type="term" value="C:cytoplasm"/>
    <property type="evidence" value="ECO:0007669"/>
    <property type="project" value="TreeGrafter"/>
</dbReference>
<dbReference type="SUPFAM" id="SSF111347">
    <property type="entry name" value="Rap/Ran-GAP"/>
    <property type="match status" value="1"/>
</dbReference>
<dbReference type="Gene3D" id="3.40.50.11210">
    <property type="entry name" value="Rap/Ran-GAP"/>
    <property type="match status" value="1"/>
</dbReference>
<feature type="region of interest" description="Disordered" evidence="3">
    <location>
        <begin position="651"/>
        <end position="704"/>
    </location>
</feature>
<dbReference type="InterPro" id="IPR027107">
    <property type="entry name" value="Tuberin/Ral-act_asu"/>
</dbReference>